<proteinExistence type="predicted"/>
<protein>
    <submittedName>
        <fullName evidence="1">Uncharacterized protein</fullName>
    </submittedName>
</protein>
<organism evidence="1 2">
    <name type="scientific">Indibacter alkaliphilus (strain CCUG 57479 / KCTC 22604 / LW1)</name>
    <dbReference type="NCBI Taxonomy" id="1189612"/>
    <lineage>
        <taxon>Bacteria</taxon>
        <taxon>Pseudomonadati</taxon>
        <taxon>Bacteroidota</taxon>
        <taxon>Cytophagia</taxon>
        <taxon>Cytophagales</taxon>
        <taxon>Cyclobacteriaceae</taxon>
    </lineage>
</organism>
<accession>S2DLN0</accession>
<dbReference type="AlphaFoldDB" id="S2DLN0"/>
<dbReference type="Proteomes" id="UP000006073">
    <property type="component" value="Unassembled WGS sequence"/>
</dbReference>
<keyword evidence="2" id="KW-1185">Reference proteome</keyword>
<sequence length="224" mass="26341">MILNSSDKIPFGKYRGLHLGFIYLLYPSYIEWMVMENDNYCVEDLDFLQSLKVIDRFENHGATAHYAGIDREEFENNWSGFAEFEDVKYAGFKNFSFRRDAIQKNEQKLRYFGGEPKKIEVEPEKDRPIMIYYPGTTLSSEKLVFTPLESYDGVTGRTILTFTVDNGWRKINFLPPLRKLKVSSFFWDEWNISPEEISTIFEEKLTLEGQIIGGRLILQNRPKR</sequence>
<name>S2DLN0_INDAL</name>
<gene>
    <name evidence="1" type="ORF">A33Q_0178</name>
</gene>
<evidence type="ECO:0000313" key="1">
    <source>
        <dbReference type="EMBL" id="EPA00010.1"/>
    </source>
</evidence>
<evidence type="ECO:0000313" key="2">
    <source>
        <dbReference type="Proteomes" id="UP000006073"/>
    </source>
</evidence>
<dbReference type="STRING" id="1189612.A33Q_0178"/>
<comment type="caution">
    <text evidence="1">The sequence shown here is derived from an EMBL/GenBank/DDBJ whole genome shotgun (WGS) entry which is preliminary data.</text>
</comment>
<dbReference type="OrthoDB" id="1044217at2"/>
<dbReference type="RefSeq" id="WP_009035104.1">
    <property type="nucleotide sequence ID" value="NZ_ALWO02000006.1"/>
</dbReference>
<reference evidence="1 2" key="1">
    <citation type="journal article" date="2013" name="Genome Announc.">
        <title>Draft Genome Sequence of Indibacter alkaliphilus Strain LW1T, Isolated from Lonar Lake, a Haloalkaline Lake in the Buldana District of Maharashtra, India.</title>
        <authorList>
            <person name="Singh A."/>
            <person name="Kumar Jangir P."/>
            <person name="Sharma R."/>
            <person name="Singh A."/>
            <person name="Kumar Pinnaka A."/>
            <person name="Shivaji S."/>
        </authorList>
    </citation>
    <scope>NUCLEOTIDE SEQUENCE [LARGE SCALE GENOMIC DNA]</scope>
    <source>
        <strain evidence="2">CCUG 57479 / KCTC 22604 / LW1</strain>
    </source>
</reference>
<dbReference type="EMBL" id="ALWO02000006">
    <property type="protein sequence ID" value="EPA00010.1"/>
    <property type="molecule type" value="Genomic_DNA"/>
</dbReference>